<evidence type="ECO:0008006" key="3">
    <source>
        <dbReference type="Google" id="ProtNLM"/>
    </source>
</evidence>
<proteinExistence type="predicted"/>
<name>A0ABS4IZG8_9BACL</name>
<organism evidence="1 2">
    <name type="scientific">Paenibacillus eucommiae</name>
    <dbReference type="NCBI Taxonomy" id="1355755"/>
    <lineage>
        <taxon>Bacteria</taxon>
        <taxon>Bacillati</taxon>
        <taxon>Bacillota</taxon>
        <taxon>Bacilli</taxon>
        <taxon>Bacillales</taxon>
        <taxon>Paenibacillaceae</taxon>
        <taxon>Paenibacillus</taxon>
    </lineage>
</organism>
<dbReference type="Gene3D" id="2.70.98.10">
    <property type="match status" value="1"/>
</dbReference>
<protein>
    <recommendedName>
        <fullName evidence="3">DUF5107 domain-containing protein</fullName>
    </recommendedName>
</protein>
<dbReference type="SUPFAM" id="SSF74650">
    <property type="entry name" value="Galactose mutarotase-like"/>
    <property type="match status" value="1"/>
</dbReference>
<evidence type="ECO:0000313" key="2">
    <source>
        <dbReference type="Proteomes" id="UP001519287"/>
    </source>
</evidence>
<dbReference type="Pfam" id="PF14486">
    <property type="entry name" value="DUF4432"/>
    <property type="match status" value="1"/>
</dbReference>
<dbReference type="EMBL" id="JAGGLB010000016">
    <property type="protein sequence ID" value="MBP1992992.1"/>
    <property type="molecule type" value="Genomic_DNA"/>
</dbReference>
<dbReference type="RefSeq" id="WP_209974484.1">
    <property type="nucleotide sequence ID" value="NZ_JAGGLB010000016.1"/>
</dbReference>
<comment type="caution">
    <text evidence="1">The sequence shown here is derived from an EMBL/GenBank/DDBJ whole genome shotgun (WGS) entry which is preliminary data.</text>
</comment>
<keyword evidence="2" id="KW-1185">Reference proteome</keyword>
<accession>A0ABS4IZG8</accession>
<sequence>MIGTVWRISSYKGHLSIIGENAQIRTELVPARGSKLVSLMNKQTGREWIYTADQSNHAEHANDADQSNHTDRFWKEPLSSGMAWDAADRSGWDELFPTISPCLSPDAAFSGRQLPDHGEVWSLPWEYAIKGDDLELWVKGVQLPYLFRKTYRIEESALHIQYELQNCSSHSFSYIWAPHCLLKIEAGMKLAGKPFAGIQPPQQILMRHSKMERFESEAVYSTYPFIKTKEGQIIDMRIVEPKLQLHAEKYWFVNRVTEGNISIQAPQTKESFQFEYSAEDLPYLAIWSNYGGYWNDYNLAIEPSTSFLDDVESSSYAGKVKTIQGHSTESWYLKVSLQQDM</sequence>
<dbReference type="InterPro" id="IPR011013">
    <property type="entry name" value="Gal_mutarotase_sf_dom"/>
</dbReference>
<dbReference type="Proteomes" id="UP001519287">
    <property type="component" value="Unassembled WGS sequence"/>
</dbReference>
<reference evidence="1 2" key="1">
    <citation type="submission" date="2021-03" db="EMBL/GenBank/DDBJ databases">
        <title>Genomic Encyclopedia of Type Strains, Phase IV (KMG-IV): sequencing the most valuable type-strain genomes for metagenomic binning, comparative biology and taxonomic classification.</title>
        <authorList>
            <person name="Goeker M."/>
        </authorList>
    </citation>
    <scope>NUCLEOTIDE SEQUENCE [LARGE SCALE GENOMIC DNA]</scope>
    <source>
        <strain evidence="1 2">DSM 26048</strain>
    </source>
</reference>
<evidence type="ECO:0000313" key="1">
    <source>
        <dbReference type="EMBL" id="MBP1992992.1"/>
    </source>
</evidence>
<dbReference type="InterPro" id="IPR027839">
    <property type="entry name" value="DUF4432"/>
</dbReference>
<dbReference type="InterPro" id="IPR014718">
    <property type="entry name" value="GH-type_carb-bd"/>
</dbReference>
<gene>
    <name evidence="1" type="ORF">J2Z66_004609</name>
</gene>